<dbReference type="Pfam" id="PF06834">
    <property type="entry name" value="TraU"/>
    <property type="match status" value="1"/>
</dbReference>
<sequence>MDSSLTTILNPEAILFANPIAQGACAADAMASAFHMPLDILFWCAGSQGSMYPFSGWVSNESSPLQSSLLVSERMAYKLHRQGQIMESIGKDKAVCYEYPSPIIPKERWRYQMVNMYPDSGQCHPVGRSVMRWEAGKNPPNTRKNYGYLMWRKRNCVFL</sequence>
<name>A0A8B0SUG8_KLEPN</name>
<protein>
    <submittedName>
        <fullName evidence="1">IncF plasmid conjugative transfer pilus assembly protein TraU</fullName>
    </submittedName>
</protein>
<dbReference type="InterPro" id="IPR009649">
    <property type="entry name" value="TraU"/>
</dbReference>
<reference evidence="1" key="1">
    <citation type="submission" date="2020-01" db="EMBL/GenBank/DDBJ databases">
        <authorList>
            <person name="Qin S."/>
        </authorList>
    </citation>
    <scope>NUCLEOTIDE SEQUENCE</scope>
    <source>
        <strain evidence="1">CVir17-16-YZ6g</strain>
        <plasmid evidence="1">p17-15-vir-like</plasmid>
    </source>
</reference>
<dbReference type="AlphaFoldDB" id="A0A8B0SUG8"/>
<dbReference type="NCBIfam" id="NF010297">
    <property type="entry name" value="PRK13737.1"/>
    <property type="match status" value="1"/>
</dbReference>
<accession>A0A8B0SUG8</accession>
<keyword evidence="1" id="KW-0614">Plasmid</keyword>
<dbReference type="EMBL" id="MN956836">
    <property type="protein sequence ID" value="QTX14494.1"/>
    <property type="molecule type" value="Genomic_DNA"/>
</dbReference>
<geneLocation type="plasmid" evidence="1">
    <name>p17-15-vir-like</name>
</geneLocation>
<proteinExistence type="predicted"/>
<evidence type="ECO:0000313" key="1">
    <source>
        <dbReference type="EMBL" id="QTX14494.1"/>
    </source>
</evidence>
<organism evidence="1">
    <name type="scientific">Klebsiella pneumoniae</name>
    <dbReference type="NCBI Taxonomy" id="573"/>
    <lineage>
        <taxon>Bacteria</taxon>
        <taxon>Pseudomonadati</taxon>
        <taxon>Pseudomonadota</taxon>
        <taxon>Gammaproteobacteria</taxon>
        <taxon>Enterobacterales</taxon>
        <taxon>Enterobacteriaceae</taxon>
        <taxon>Klebsiella/Raoultella group</taxon>
        <taxon>Klebsiella</taxon>
        <taxon>Klebsiella pneumoniae complex</taxon>
    </lineage>
</organism>